<dbReference type="STRING" id="1263082.A0A068SD94"/>
<dbReference type="NCBIfam" id="NF002999">
    <property type="entry name" value="PRK03767.1"/>
    <property type="match status" value="1"/>
</dbReference>
<accession>A0A068SD94</accession>
<dbReference type="OrthoDB" id="504689at2759"/>
<dbReference type="InterPro" id="IPR010089">
    <property type="entry name" value="Flavoprotein_WrbA-like"/>
</dbReference>
<comment type="similarity">
    <text evidence="1">Belongs to the WrbA family.</text>
</comment>
<dbReference type="VEuPathDB" id="FungiDB:LCOR_11132.1"/>
<evidence type="ECO:0000256" key="2">
    <source>
        <dbReference type="SAM" id="MobiDB-lite"/>
    </source>
</evidence>
<name>A0A068SD94_9FUNG</name>
<dbReference type="GO" id="GO:0010181">
    <property type="term" value="F:FMN binding"/>
    <property type="evidence" value="ECO:0007669"/>
    <property type="project" value="InterPro"/>
</dbReference>
<protein>
    <submittedName>
        <fullName evidence="4">Nad h:quinone type iv</fullName>
    </submittedName>
</protein>
<dbReference type="PANTHER" id="PTHR30546">
    <property type="entry name" value="FLAVODOXIN-RELATED PROTEIN WRBA-RELATED"/>
    <property type="match status" value="1"/>
</dbReference>
<dbReference type="PANTHER" id="PTHR30546:SF23">
    <property type="entry name" value="FLAVOPROTEIN-LIKE PROTEIN YCP4-RELATED"/>
    <property type="match status" value="1"/>
</dbReference>
<dbReference type="InterPro" id="IPR029039">
    <property type="entry name" value="Flavoprotein-like_sf"/>
</dbReference>
<gene>
    <name evidence="4" type="ORF">LCOR_11132.1</name>
</gene>
<dbReference type="Gene3D" id="3.40.50.360">
    <property type="match status" value="1"/>
</dbReference>
<proteinExistence type="inferred from homology"/>
<feature type="domain" description="NADPH-dependent FMN reductase-like" evidence="3">
    <location>
        <begin position="30"/>
        <end position="109"/>
    </location>
</feature>
<feature type="compositionally biased region" description="Basic and acidic residues" evidence="2">
    <location>
        <begin position="257"/>
        <end position="271"/>
    </location>
</feature>
<evidence type="ECO:0000313" key="5">
    <source>
        <dbReference type="Proteomes" id="UP000027586"/>
    </source>
</evidence>
<comment type="caution">
    <text evidence="4">The sequence shown here is derived from an EMBL/GenBank/DDBJ whole genome shotgun (WGS) entry which is preliminary data.</text>
</comment>
<dbReference type="AlphaFoldDB" id="A0A068SD94"/>
<dbReference type="GO" id="GO:0016020">
    <property type="term" value="C:membrane"/>
    <property type="evidence" value="ECO:0007669"/>
    <property type="project" value="TreeGrafter"/>
</dbReference>
<evidence type="ECO:0000256" key="1">
    <source>
        <dbReference type="ARBA" id="ARBA00006961"/>
    </source>
</evidence>
<dbReference type="GO" id="GO:0003955">
    <property type="term" value="F:NAD(P)H dehydrogenase (quinone) activity"/>
    <property type="evidence" value="ECO:0007669"/>
    <property type="project" value="InterPro"/>
</dbReference>
<dbReference type="Pfam" id="PF03358">
    <property type="entry name" value="FMN_red"/>
    <property type="match status" value="1"/>
</dbReference>
<dbReference type="InterPro" id="IPR005025">
    <property type="entry name" value="FMN_Rdtase-like_dom"/>
</dbReference>
<evidence type="ECO:0000259" key="3">
    <source>
        <dbReference type="Pfam" id="PF03358"/>
    </source>
</evidence>
<dbReference type="NCBIfam" id="TIGR01755">
    <property type="entry name" value="flav_wrbA"/>
    <property type="match status" value="1"/>
</dbReference>
<dbReference type="Proteomes" id="UP000027586">
    <property type="component" value="Unassembled WGS sequence"/>
</dbReference>
<dbReference type="EMBL" id="CBTN010000090">
    <property type="protein sequence ID" value="CDH60348.1"/>
    <property type="molecule type" value="Genomic_DNA"/>
</dbReference>
<keyword evidence="5" id="KW-1185">Reference proteome</keyword>
<reference evidence="4" key="1">
    <citation type="submission" date="2013-08" db="EMBL/GenBank/DDBJ databases">
        <title>Gene expansion shapes genome architecture in the human pathogen Lichtheimia corymbifera: an evolutionary genomics analysis in the ancient terrestrial Mucorales (Mucoromycotina).</title>
        <authorList>
            <person name="Schwartze V.U."/>
            <person name="Winter S."/>
            <person name="Shelest E."/>
            <person name="Marcet-Houben M."/>
            <person name="Horn F."/>
            <person name="Wehner S."/>
            <person name="Hoffmann K."/>
            <person name="Riege K."/>
            <person name="Sammeth M."/>
            <person name="Nowrousian M."/>
            <person name="Valiante V."/>
            <person name="Linde J."/>
            <person name="Jacobsen I.D."/>
            <person name="Marz M."/>
            <person name="Brakhage A.A."/>
            <person name="Gabaldon T."/>
            <person name="Bocker S."/>
            <person name="Voigt K."/>
        </authorList>
    </citation>
    <scope>NUCLEOTIDE SEQUENCE [LARGE SCALE GENOMIC DNA]</scope>
    <source>
        <strain evidence="4">FSU 9682</strain>
    </source>
</reference>
<feature type="compositionally biased region" description="Low complexity" evidence="2">
    <location>
        <begin position="272"/>
        <end position="333"/>
    </location>
</feature>
<sequence>MGIPKVPETLSDSILEKMHAPAKTDDPIITVDKLTEADGFMFGIPTRFGTMPAQWRSFLDATGRLWASGALAGKFCGTFFSSASQHGGQETTAYMTIPYLAHHGINYVSFGFANASLFNNDEVIGGSAYGAGTVTNGDGSRQPSETELAIARNQAENFADILNQYQRGKELTSSTSADKADESAGAGAGAAATGAAAGAAAGAGVGAGAAGVAAANNTAAGADSDASIRSIKAASTQKNGDGTDKETPVITTTNPEGHTERPTETTAKTEDAGVAQSAAAAGTAGAAGGAAIAPTAEGPKETAAATTTPGGPQGTSAQPSTGPTEQQPTSTEPPQQPKKKKSKLWRLCCGAEGLD</sequence>
<evidence type="ECO:0000313" key="4">
    <source>
        <dbReference type="EMBL" id="CDH60348.1"/>
    </source>
</evidence>
<dbReference type="SUPFAM" id="SSF52218">
    <property type="entry name" value="Flavoproteins"/>
    <property type="match status" value="1"/>
</dbReference>
<feature type="region of interest" description="Disordered" evidence="2">
    <location>
        <begin position="233"/>
        <end position="355"/>
    </location>
</feature>
<dbReference type="FunFam" id="3.40.50.360:FF:000001">
    <property type="entry name" value="NAD(P)H dehydrogenase (Quinone) FQR1-like"/>
    <property type="match status" value="1"/>
</dbReference>
<organism evidence="4 5">
    <name type="scientific">Lichtheimia corymbifera JMRC:FSU:9682</name>
    <dbReference type="NCBI Taxonomy" id="1263082"/>
    <lineage>
        <taxon>Eukaryota</taxon>
        <taxon>Fungi</taxon>
        <taxon>Fungi incertae sedis</taxon>
        <taxon>Mucoromycota</taxon>
        <taxon>Mucoromycotina</taxon>
        <taxon>Mucoromycetes</taxon>
        <taxon>Mucorales</taxon>
        <taxon>Lichtheimiaceae</taxon>
        <taxon>Lichtheimia</taxon>
    </lineage>
</organism>